<feature type="compositionally biased region" description="Low complexity" evidence="1">
    <location>
        <begin position="7"/>
        <end position="25"/>
    </location>
</feature>
<protein>
    <recommendedName>
        <fullName evidence="2">Carrier domain-containing protein</fullName>
    </recommendedName>
</protein>
<comment type="caution">
    <text evidence="3">The sequence shown here is derived from an EMBL/GenBank/DDBJ whole genome shotgun (WGS) entry which is preliminary data.</text>
</comment>
<dbReference type="SUPFAM" id="SSF47336">
    <property type="entry name" value="ACP-like"/>
    <property type="match status" value="1"/>
</dbReference>
<evidence type="ECO:0000256" key="1">
    <source>
        <dbReference type="SAM" id="MobiDB-lite"/>
    </source>
</evidence>
<feature type="domain" description="Carrier" evidence="2">
    <location>
        <begin position="36"/>
        <end position="114"/>
    </location>
</feature>
<dbReference type="Proteomes" id="UP001500282">
    <property type="component" value="Unassembled WGS sequence"/>
</dbReference>
<dbReference type="InterPro" id="IPR036736">
    <property type="entry name" value="ACP-like_sf"/>
</dbReference>
<keyword evidence="4" id="KW-1185">Reference proteome</keyword>
<gene>
    <name evidence="3" type="ORF">GCM10009579_13510</name>
</gene>
<dbReference type="PROSITE" id="PS50075">
    <property type="entry name" value="CARRIER"/>
    <property type="match status" value="1"/>
</dbReference>
<reference evidence="4" key="1">
    <citation type="journal article" date="2019" name="Int. J. Syst. Evol. Microbiol.">
        <title>The Global Catalogue of Microorganisms (GCM) 10K type strain sequencing project: providing services to taxonomists for standard genome sequencing and annotation.</title>
        <authorList>
            <consortium name="The Broad Institute Genomics Platform"/>
            <consortium name="The Broad Institute Genome Sequencing Center for Infectious Disease"/>
            <person name="Wu L."/>
            <person name="Ma J."/>
        </authorList>
    </citation>
    <scope>NUCLEOTIDE SEQUENCE [LARGE SCALE GENOMIC DNA]</scope>
    <source>
        <strain evidence="4">JCM 11448</strain>
    </source>
</reference>
<evidence type="ECO:0000313" key="4">
    <source>
        <dbReference type="Proteomes" id="UP001500282"/>
    </source>
</evidence>
<sequence>MTTVNQAAPSPAAEARADAPVSAPAETPVSAPPDAPAVLAEISGMLRTMLDEYGLDDIEITMETRFTEDLELESIDLVTLAGSLEARYGRQVNFAEFVADLELDEIIDLTVGRLVEYVVRCLRTARER</sequence>
<evidence type="ECO:0000313" key="3">
    <source>
        <dbReference type="EMBL" id="GAA1256864.1"/>
    </source>
</evidence>
<name>A0ABP4HAR9_9ACTN</name>
<dbReference type="EMBL" id="BAAAIH010000005">
    <property type="protein sequence ID" value="GAA1256864.1"/>
    <property type="molecule type" value="Genomic_DNA"/>
</dbReference>
<accession>A0ABP4HAR9</accession>
<organism evidence="3 4">
    <name type="scientific">Streptomyces javensis</name>
    <dbReference type="NCBI Taxonomy" id="114698"/>
    <lineage>
        <taxon>Bacteria</taxon>
        <taxon>Bacillati</taxon>
        <taxon>Actinomycetota</taxon>
        <taxon>Actinomycetes</taxon>
        <taxon>Kitasatosporales</taxon>
        <taxon>Streptomycetaceae</taxon>
        <taxon>Streptomyces</taxon>
        <taxon>Streptomyces violaceusniger group</taxon>
    </lineage>
</organism>
<evidence type="ECO:0000259" key="2">
    <source>
        <dbReference type="PROSITE" id="PS50075"/>
    </source>
</evidence>
<dbReference type="Gene3D" id="1.10.1200.10">
    <property type="entry name" value="ACP-like"/>
    <property type="match status" value="1"/>
</dbReference>
<dbReference type="Pfam" id="PF00550">
    <property type="entry name" value="PP-binding"/>
    <property type="match status" value="1"/>
</dbReference>
<proteinExistence type="predicted"/>
<feature type="region of interest" description="Disordered" evidence="1">
    <location>
        <begin position="1"/>
        <end position="35"/>
    </location>
</feature>
<dbReference type="InterPro" id="IPR009081">
    <property type="entry name" value="PP-bd_ACP"/>
</dbReference>